<organism evidence="3">
    <name type="scientific">Oryza sativa subsp. japonica</name>
    <name type="common">Rice</name>
    <dbReference type="NCBI Taxonomy" id="39947"/>
    <lineage>
        <taxon>Eukaryota</taxon>
        <taxon>Viridiplantae</taxon>
        <taxon>Streptophyta</taxon>
        <taxon>Embryophyta</taxon>
        <taxon>Tracheophyta</taxon>
        <taxon>Spermatophyta</taxon>
        <taxon>Magnoliopsida</taxon>
        <taxon>Liliopsida</taxon>
        <taxon>Poales</taxon>
        <taxon>Poaceae</taxon>
        <taxon>BOP clade</taxon>
        <taxon>Oryzoideae</taxon>
        <taxon>Oryzeae</taxon>
        <taxon>Oryzinae</taxon>
        <taxon>Oryza</taxon>
        <taxon>Oryza sativa</taxon>
    </lineage>
</organism>
<evidence type="ECO:0000259" key="2">
    <source>
        <dbReference type="Pfam" id="PF05627"/>
    </source>
</evidence>
<evidence type="ECO:0000313" key="3">
    <source>
        <dbReference type="EMBL" id="ABF99901.1"/>
    </source>
</evidence>
<reference evidence="3" key="1">
    <citation type="journal article" date="2005" name="Genome Res.">
        <title>Sequence, annotation, and analysis of synteny between rice chromosome 3 and diverged grass species.</title>
        <authorList>
            <consortium name="Rice Chromosome 3 Sequencing Consortium"/>
            <person name="Buell C.R."/>
            <person name="Yuan Q."/>
            <person name="Ouyang S."/>
            <person name="Liu J."/>
            <person name="Zhu W."/>
            <person name="Wang A."/>
            <person name="Maiti R."/>
            <person name="Haas B."/>
            <person name="Wortman J."/>
            <person name="Pertea M."/>
            <person name="Jones K.M."/>
            <person name="Kim M."/>
            <person name="Overton L."/>
            <person name="Tsitrin T."/>
            <person name="Fadrosh D."/>
            <person name="Bera J."/>
            <person name="Weaver B."/>
            <person name="Jin S."/>
            <person name="Johri S."/>
            <person name="Reardon M."/>
            <person name="Webb K."/>
            <person name="Hill J."/>
            <person name="Moffat K."/>
            <person name="Tallon L."/>
            <person name="Van Aken S."/>
            <person name="Lewis M."/>
            <person name="Utterback T."/>
            <person name="Feldblyum T."/>
            <person name="Zismann V."/>
            <person name="Iobst S."/>
            <person name="Hsiao J."/>
            <person name="de Vazeille A.R."/>
            <person name="Salzberg S.L."/>
            <person name="White O."/>
            <person name="Fraser C."/>
            <person name="Yu Y."/>
            <person name="Kim H."/>
            <person name="Rambo T."/>
            <person name="Currie J."/>
            <person name="Collura K."/>
            <person name="Kernodle-Thompson S."/>
            <person name="Wei F."/>
            <person name="Kudrna K."/>
            <person name="Ammiraju J.S."/>
            <person name="Luo M."/>
            <person name="Goicoechea J.L."/>
            <person name="Wing R.A."/>
            <person name="Henry D."/>
            <person name="Oates R."/>
            <person name="Palmer M."/>
            <person name="Pries G."/>
            <person name="Saski C."/>
            <person name="Simmons J."/>
            <person name="Soderlund C."/>
            <person name="Nelson W."/>
            <person name="de la Bastide M."/>
            <person name="Spiegel L."/>
            <person name="Nascimento L."/>
            <person name="Huang E."/>
            <person name="Preston R."/>
            <person name="Zutavern T."/>
            <person name="Palmer L."/>
            <person name="O'Shaughnessy A."/>
            <person name="Dike S."/>
            <person name="McCombie W.R."/>
            <person name="Minx P."/>
            <person name="Cordum H."/>
            <person name="Wilson R."/>
            <person name="Jin W."/>
            <person name="Lee H.R."/>
            <person name="Jiang J."/>
            <person name="Jackson S."/>
        </authorList>
    </citation>
    <scope>NUCLEOTIDE SEQUENCE [LARGE SCALE GENOMIC DNA]</scope>
</reference>
<reference evidence="3" key="2">
    <citation type="submission" date="2006-06" db="EMBL/GenBank/DDBJ databases">
        <authorList>
            <person name="Buell R."/>
            <person name="Wing R.A."/>
            <person name="McCombie W.A."/>
            <person name="Ouyang S."/>
        </authorList>
    </citation>
    <scope>NUCLEOTIDE SEQUENCE</scope>
</reference>
<feature type="domain" description="RIN4 pathogenic type III effector avirulence factor Avr cleavage site" evidence="2">
    <location>
        <begin position="45"/>
        <end position="72"/>
    </location>
</feature>
<sequence length="163" mass="19403">MWHLRGDIDRVFDTRGVDVALTQAASHPNVTCFFILPIKLYQHKGVPKFGSWEDEDRGEHLYTQYFENARKDAETRSKASPAVRKPKDDRRSNREDDLRQHETTVRKPYAESPNHRYRDHTNYDNAVRKTGIEKSPVHKFIGRKPWICSHYTWKVQVQINWPW</sequence>
<name>Q10AL2_ORYSJ</name>
<feature type="compositionally biased region" description="Basic and acidic residues" evidence="1">
    <location>
        <begin position="85"/>
        <end position="125"/>
    </location>
</feature>
<evidence type="ECO:0000256" key="1">
    <source>
        <dbReference type="SAM" id="MobiDB-lite"/>
    </source>
</evidence>
<proteinExistence type="predicted"/>
<dbReference type="InterPro" id="IPR008700">
    <property type="entry name" value="TypeIII_avirulence_cleave"/>
</dbReference>
<dbReference type="AlphaFoldDB" id="Q10AL2"/>
<dbReference type="Pfam" id="PF05627">
    <property type="entry name" value="AvrRpt-cleavage"/>
    <property type="match status" value="1"/>
</dbReference>
<feature type="region of interest" description="Disordered" evidence="1">
    <location>
        <begin position="72"/>
        <end position="125"/>
    </location>
</feature>
<accession>Q10AL2</accession>
<protein>
    <recommendedName>
        <fullName evidence="2">RIN4 pathogenic type III effector avirulence factor Avr cleavage site domain-containing protein</fullName>
    </recommendedName>
</protein>
<dbReference type="EMBL" id="DP000009">
    <property type="protein sequence ID" value="ABF99901.1"/>
    <property type="molecule type" value="Genomic_DNA"/>
</dbReference>
<gene>
    <name evidence="3" type="ordered locus">LOC_Os03g63160</name>
</gene>